<gene>
    <name evidence="1" type="ORF">SAMN05660649_02438</name>
</gene>
<organism evidence="1 2">
    <name type="scientific">Desulfotruncus arcticus DSM 17038</name>
    <dbReference type="NCBI Taxonomy" id="1121424"/>
    <lineage>
        <taxon>Bacteria</taxon>
        <taxon>Bacillati</taxon>
        <taxon>Bacillota</taxon>
        <taxon>Clostridia</taxon>
        <taxon>Eubacteriales</taxon>
        <taxon>Desulfallaceae</taxon>
        <taxon>Desulfotruncus</taxon>
    </lineage>
</organism>
<dbReference type="EMBL" id="FOOX01000008">
    <property type="protein sequence ID" value="SFG70643.1"/>
    <property type="molecule type" value="Genomic_DNA"/>
</dbReference>
<evidence type="ECO:0000313" key="1">
    <source>
        <dbReference type="EMBL" id="SFG70643.1"/>
    </source>
</evidence>
<dbReference type="RefSeq" id="WP_092471642.1">
    <property type="nucleotide sequence ID" value="NZ_FOOX01000008.1"/>
</dbReference>
<name>A0A1I2U0W9_9FIRM</name>
<keyword evidence="2" id="KW-1185">Reference proteome</keyword>
<evidence type="ECO:0000313" key="2">
    <source>
        <dbReference type="Proteomes" id="UP000199337"/>
    </source>
</evidence>
<dbReference type="OrthoDB" id="1786967at2"/>
<sequence length="150" mass="16732">MYCQLDQVGEILNIAGAVKDAVAKDAAGVFDVATLSFKASSVIFGLLLLNDNDVFIKKGTVSIKGIQANYYWVELYLDGLPFILTVINEAAPEVLFLPEEEAEEEYGFLPEQDHEWRPSDCEEEIWRAVLATLDVNKPVQQILGEILKII</sequence>
<dbReference type="AlphaFoldDB" id="A0A1I2U0W9"/>
<dbReference type="Proteomes" id="UP000199337">
    <property type="component" value="Unassembled WGS sequence"/>
</dbReference>
<proteinExistence type="predicted"/>
<accession>A0A1I2U0W9</accession>
<reference evidence="2" key="1">
    <citation type="submission" date="2016-10" db="EMBL/GenBank/DDBJ databases">
        <authorList>
            <person name="Varghese N."/>
            <person name="Submissions S."/>
        </authorList>
    </citation>
    <scope>NUCLEOTIDE SEQUENCE [LARGE SCALE GENOMIC DNA]</scope>
    <source>
        <strain evidence="2">DSM 17038</strain>
    </source>
</reference>
<protein>
    <submittedName>
        <fullName evidence="1">Uncharacterized protein</fullName>
    </submittedName>
</protein>